<dbReference type="EMBL" id="CP043494">
    <property type="protein sequence ID" value="WNG42930.1"/>
    <property type="molecule type" value="Genomic_DNA"/>
</dbReference>
<proteinExistence type="predicted"/>
<evidence type="ECO:0000313" key="4">
    <source>
        <dbReference type="EMBL" id="WNG42930.1"/>
    </source>
</evidence>
<dbReference type="PROSITE" id="PS50125">
    <property type="entry name" value="GUANYLATE_CYCLASE_2"/>
    <property type="match status" value="2"/>
</dbReference>
<dbReference type="Pfam" id="PF00211">
    <property type="entry name" value="Guanylate_cyc"/>
    <property type="match status" value="1"/>
</dbReference>
<name>A0ABY9WKG5_9BACT</name>
<accession>A0ABY9WKG5</accession>
<sequence>MISPSRLHALSAFLPGSLVRALLEDDARPREGAWREQQGAVLFADLTGFTALAEAMEQSGPSGAERLRGILDACFSRLIDTLAVHGGDVLRFAGDALVALWPADPAGGLPRAVRLAARGAQVAQTLIDGSEPVDGVRLRLKVGIGAGTVRLSDVGGEKGRWEFLASGEPLLEMTQAEQAAQPGEIILGPRAWLLLEGAQAEPRGTAGWKLMGMEPVPLPEVRPLEPGPELEPALRAYLPLVVAHRLEAGHGQWLSEFRTVTVLFINLGAREFAAGQKPEELQRALRTLQSVLFRYEGSANQVVVDDKGVVVVAAFGLPPHSHEDDAARAVQTALDLRVTLREQGVRYSMGLATGRVFCGTTGGAKRREYVMVGHTVNLAARLMQAAADDVLCDATTLRLASSRLRFETLAPLRMKGITHPVPVFRPEESAQRAETATRNTRVVGRQEERTKLALGVRTLAERSVGATVLLEGEAGIGKSVLISEVLEQARAAGLSTLLGAATSMEHASAYRAWRSVLARLLGLDGLADEAARTALLLERLRARPERDAWAPLLNGVLPVEVPENEVVRSMPASLRGANTRELLVQLLDECTAERPRVVVLEDAHWLDSSSWELALAVQRRVKRLLLVLALRPLGESVPPEYRSLRDAPGTLHLPLERMPHEEVLTLVRQRLGVRHLPAQVGTFIRNRAEGHPFFSEELACALRDAGYLLIERDECRVVARSVEKMGLDLPGTIQGLLTSRIDRLTPQQQLTLKVASVLGRSFSFELLRAVHPVEQDKATLPEQLAALEQLGLVQREEDAISGAVYAFKHVLVQEAAYHLMAFSQRRELHRAVALLHEREQEERGEPLQPLLAHHWRLAEEPGRALEHLEQAAEAAFSRGAHAETIALLKRALELSTNGTEPVDALRSARWNARLGNAYYILGETEHSRNHCDNALRLLGLSRPSTSWGWSGRLAWELVRHASHMTLGRWLPEPRTPEERERLVIAASVFSTLSEQSFFADRMLEHMTSNFVAVNNAEAARDYAPAALAYNAVAYMAGLGRMHGLADRYFRRASIKQATRPPITDIVHGAYQLTFGRWEEGLDQVETGVATAGRSNDRATLCMGLEVLGMGLEMAREPGAAQYVRESMLRVANEASNAVNMMWALTEMAPTLLLLARQDEAVERLREAEFLLPWADPLAVVRYHCNAALVARRTGEHGRVVVHAREALRMLSKRPLVVWSDLTSLTALVQACLELWEEKRGTGEPLEAESQALATESLRALRKASRLYPTALSRAARLAGTQAWLEGRTERAQALWLRAIEHARTYRMPTDEGLAHYELARTARAPGGTRAIHQSRALLIFERLGATGALQIIEALS</sequence>
<dbReference type="InterPro" id="IPR041664">
    <property type="entry name" value="AAA_16"/>
</dbReference>
<reference evidence="4 5" key="1">
    <citation type="submission" date="2019-08" db="EMBL/GenBank/DDBJ databases">
        <title>Archangium and Cystobacter genomes.</title>
        <authorList>
            <person name="Chen I.-C.K."/>
            <person name="Wielgoss S."/>
        </authorList>
    </citation>
    <scope>NUCLEOTIDE SEQUENCE [LARGE SCALE GENOMIC DNA]</scope>
    <source>
        <strain evidence="4 5">Cbm 6</strain>
    </source>
</reference>
<dbReference type="CDD" id="cd07302">
    <property type="entry name" value="CHD"/>
    <property type="match status" value="2"/>
</dbReference>
<protein>
    <submittedName>
        <fullName evidence="4">AAA family ATPase</fullName>
    </submittedName>
</protein>
<evidence type="ECO:0000259" key="3">
    <source>
        <dbReference type="PROSITE" id="PS50125"/>
    </source>
</evidence>
<keyword evidence="1" id="KW-0547">Nucleotide-binding</keyword>
<feature type="domain" description="Guanylate cyclase" evidence="3">
    <location>
        <begin position="40"/>
        <end position="166"/>
    </location>
</feature>
<evidence type="ECO:0000256" key="1">
    <source>
        <dbReference type="ARBA" id="ARBA00022741"/>
    </source>
</evidence>
<dbReference type="Gene3D" id="3.30.70.1230">
    <property type="entry name" value="Nucleotide cyclase"/>
    <property type="match status" value="2"/>
</dbReference>
<dbReference type="InterPro" id="IPR029787">
    <property type="entry name" value="Nucleotide_cyclase"/>
</dbReference>
<keyword evidence="2" id="KW-0067">ATP-binding</keyword>
<gene>
    <name evidence="4" type="ORF">F0U60_01585</name>
</gene>
<dbReference type="PANTHER" id="PTHR16305:SF28">
    <property type="entry name" value="GUANYLATE CYCLASE DOMAIN-CONTAINING PROTEIN"/>
    <property type="match status" value="1"/>
</dbReference>
<dbReference type="PANTHER" id="PTHR16305">
    <property type="entry name" value="TESTICULAR SOLUBLE ADENYLYL CYCLASE"/>
    <property type="match status" value="1"/>
</dbReference>
<dbReference type="SMART" id="SM00044">
    <property type="entry name" value="CYCc"/>
    <property type="match status" value="1"/>
</dbReference>
<dbReference type="RefSeq" id="WP_395813172.1">
    <property type="nucleotide sequence ID" value="NZ_CP043494.1"/>
</dbReference>
<dbReference type="InterPro" id="IPR027417">
    <property type="entry name" value="P-loop_NTPase"/>
</dbReference>
<dbReference type="Proteomes" id="UP001611383">
    <property type="component" value="Chromosome"/>
</dbReference>
<dbReference type="InterPro" id="IPR011990">
    <property type="entry name" value="TPR-like_helical_dom_sf"/>
</dbReference>
<evidence type="ECO:0000313" key="5">
    <source>
        <dbReference type="Proteomes" id="UP001611383"/>
    </source>
</evidence>
<dbReference type="SUPFAM" id="SSF48452">
    <property type="entry name" value="TPR-like"/>
    <property type="match status" value="1"/>
</dbReference>
<organism evidence="4 5">
    <name type="scientific">Archangium minus</name>
    <dbReference type="NCBI Taxonomy" id="83450"/>
    <lineage>
        <taxon>Bacteria</taxon>
        <taxon>Pseudomonadati</taxon>
        <taxon>Myxococcota</taxon>
        <taxon>Myxococcia</taxon>
        <taxon>Myxococcales</taxon>
        <taxon>Cystobacterineae</taxon>
        <taxon>Archangiaceae</taxon>
        <taxon>Archangium</taxon>
    </lineage>
</organism>
<dbReference type="InterPro" id="IPR001054">
    <property type="entry name" value="A/G_cyclase"/>
</dbReference>
<dbReference type="SUPFAM" id="SSF55073">
    <property type="entry name" value="Nucleotide cyclase"/>
    <property type="match status" value="2"/>
</dbReference>
<feature type="domain" description="Guanylate cyclase" evidence="3">
    <location>
        <begin position="261"/>
        <end position="383"/>
    </location>
</feature>
<evidence type="ECO:0000256" key="2">
    <source>
        <dbReference type="ARBA" id="ARBA00022840"/>
    </source>
</evidence>
<keyword evidence="5" id="KW-1185">Reference proteome</keyword>
<dbReference type="Pfam" id="PF13191">
    <property type="entry name" value="AAA_16"/>
    <property type="match status" value="1"/>
</dbReference>
<dbReference type="SUPFAM" id="SSF52540">
    <property type="entry name" value="P-loop containing nucleoside triphosphate hydrolases"/>
    <property type="match status" value="1"/>
</dbReference>